<evidence type="ECO:0000313" key="2">
    <source>
        <dbReference type="Proteomes" id="UP000285648"/>
    </source>
</evidence>
<protein>
    <submittedName>
        <fullName evidence="1">Uncharacterized protein</fullName>
    </submittedName>
</protein>
<dbReference type="OrthoDB" id="3687310at2"/>
<accession>A0A421DSF3</accession>
<gene>
    <name evidence="1" type="ORF">BIY29_03390</name>
</gene>
<reference evidence="1 2" key="1">
    <citation type="submission" date="2016-09" db="EMBL/GenBank/DDBJ databases">
        <authorList>
            <person name="Doonan J."/>
            <person name="Pachebat J.A."/>
            <person name="Golyshin P.N."/>
            <person name="Denman S."/>
            <person name="Mcdonald J.E."/>
        </authorList>
    </citation>
    <scope>NUCLEOTIDE SEQUENCE [LARGE SCALE GENOMIC DNA]</scope>
    <source>
        <strain evidence="1 2">NCPPB 3934</strain>
    </source>
</reference>
<dbReference type="RefSeq" id="WP_121573767.1">
    <property type="nucleotide sequence ID" value="NZ_MJLZ01000004.1"/>
</dbReference>
<dbReference type="Gene3D" id="3.30.70.100">
    <property type="match status" value="1"/>
</dbReference>
<proteinExistence type="predicted"/>
<dbReference type="Proteomes" id="UP000285648">
    <property type="component" value="Unassembled WGS sequence"/>
</dbReference>
<evidence type="ECO:0000313" key="1">
    <source>
        <dbReference type="EMBL" id="RLM27275.1"/>
    </source>
</evidence>
<organism evidence="1 2">
    <name type="scientific">Brenneria alni</name>
    <dbReference type="NCBI Taxonomy" id="71656"/>
    <lineage>
        <taxon>Bacteria</taxon>
        <taxon>Pseudomonadati</taxon>
        <taxon>Pseudomonadota</taxon>
        <taxon>Gammaproteobacteria</taxon>
        <taxon>Enterobacterales</taxon>
        <taxon>Pectobacteriaceae</taxon>
        <taxon>Brenneria</taxon>
    </lineage>
</organism>
<comment type="caution">
    <text evidence="1">The sequence shown here is derived from an EMBL/GenBank/DDBJ whole genome shotgun (WGS) entry which is preliminary data.</text>
</comment>
<name>A0A421DSF3_9GAMM</name>
<sequence>MIMECVWWELTEKDPDIARLRTQLAHTDITVWHPIGALQAKYWIMNESPPRWGAVILWRGEKPALSVLPPNLAAEAIGRSPDVRLHFTVAASCLNESISAPWASLFQEETCTTTSS</sequence>
<dbReference type="EMBL" id="MJLZ01000004">
    <property type="protein sequence ID" value="RLM27275.1"/>
    <property type="molecule type" value="Genomic_DNA"/>
</dbReference>
<dbReference type="AlphaFoldDB" id="A0A421DSF3"/>
<keyword evidence="2" id="KW-1185">Reference proteome</keyword>